<evidence type="ECO:0000313" key="2">
    <source>
        <dbReference type="Proteomes" id="UP001590951"/>
    </source>
</evidence>
<reference evidence="1 2" key="1">
    <citation type="submission" date="2024-09" db="EMBL/GenBank/DDBJ databases">
        <title>Rethinking Asexuality: The Enigmatic Case of Functional Sexual Genes in Lepraria (Stereocaulaceae).</title>
        <authorList>
            <person name="Doellman M."/>
            <person name="Sun Y."/>
            <person name="Barcenas-Pena A."/>
            <person name="Lumbsch H.T."/>
            <person name="Grewe F."/>
        </authorList>
    </citation>
    <scope>NUCLEOTIDE SEQUENCE [LARGE SCALE GENOMIC DNA]</scope>
    <source>
        <strain evidence="1 2">Grewe 0041</strain>
    </source>
</reference>
<accession>A0ABR4B3Z5</accession>
<sequence length="78" mass="8699">MDSDGSWWQQQVKTADPSWPRLCVTPSCAKTLPLPDNGSLLRFKAVLVTTIATAFIPDHHPLPAFVSPRRLPTSEMIR</sequence>
<evidence type="ECO:0000313" key="1">
    <source>
        <dbReference type="EMBL" id="KAL2052601.1"/>
    </source>
</evidence>
<gene>
    <name evidence="1" type="ORF">ABVK25_007161</name>
</gene>
<dbReference type="Proteomes" id="UP001590951">
    <property type="component" value="Unassembled WGS sequence"/>
</dbReference>
<proteinExistence type="predicted"/>
<dbReference type="EMBL" id="JBHFEH010000026">
    <property type="protein sequence ID" value="KAL2052601.1"/>
    <property type="molecule type" value="Genomic_DNA"/>
</dbReference>
<organism evidence="1 2">
    <name type="scientific">Lepraria finkii</name>
    <dbReference type="NCBI Taxonomy" id="1340010"/>
    <lineage>
        <taxon>Eukaryota</taxon>
        <taxon>Fungi</taxon>
        <taxon>Dikarya</taxon>
        <taxon>Ascomycota</taxon>
        <taxon>Pezizomycotina</taxon>
        <taxon>Lecanoromycetes</taxon>
        <taxon>OSLEUM clade</taxon>
        <taxon>Lecanoromycetidae</taxon>
        <taxon>Lecanorales</taxon>
        <taxon>Lecanorineae</taxon>
        <taxon>Stereocaulaceae</taxon>
        <taxon>Lepraria</taxon>
    </lineage>
</organism>
<keyword evidence="2" id="KW-1185">Reference proteome</keyword>
<protein>
    <submittedName>
        <fullName evidence="1">Uncharacterized protein</fullName>
    </submittedName>
</protein>
<comment type="caution">
    <text evidence="1">The sequence shown here is derived from an EMBL/GenBank/DDBJ whole genome shotgun (WGS) entry which is preliminary data.</text>
</comment>
<name>A0ABR4B3Z5_9LECA</name>